<evidence type="ECO:0000259" key="3">
    <source>
        <dbReference type="Pfam" id="PF13439"/>
    </source>
</evidence>
<dbReference type="GO" id="GO:0016757">
    <property type="term" value="F:glycosyltransferase activity"/>
    <property type="evidence" value="ECO:0007669"/>
    <property type="project" value="InterPro"/>
</dbReference>
<evidence type="ECO:0000313" key="4">
    <source>
        <dbReference type="EMBL" id="OGM32648.1"/>
    </source>
</evidence>
<proteinExistence type="predicted"/>
<dbReference type="SUPFAM" id="SSF53756">
    <property type="entry name" value="UDP-Glycosyltransferase/glycogen phosphorylase"/>
    <property type="match status" value="1"/>
</dbReference>
<evidence type="ECO:0000313" key="5">
    <source>
        <dbReference type="Proteomes" id="UP000177169"/>
    </source>
</evidence>
<sequence length="376" mass="42767">MKIAIDSSQILYETGVSSYTKNLIEGLLQIDKENQYIIFGGSLRRYFELKNKLKLFELKNNHNIFTKVFPLPPKLTDLAWNRLHLFPIERLVGDIDVLHSSDWAQPPTRAYKVTTVHDVIPIKYPKLTHPTIVSTHVRRFNIVKKVVDAIICPSESTKGDLINLGVSLNKIFVIPEAPESIYKPATKTQIQKIKSKYRIEGNYLISVGITPRKNVERIIQAYEKVKTGKKLKLVVVGEAKTEISYRRGVIFTGPVQSNELPVFYSGAEALVYPSLYEGFGLPILEAFSCKIPVVTSNFGAMREVADSCAQLVDPYSVSSIVEGIEKAINNRGELVKKGSERVKKYRWTNIARSTLKIYQRRQERKVKKIEIEKERA</sequence>
<evidence type="ECO:0000259" key="2">
    <source>
        <dbReference type="Pfam" id="PF00534"/>
    </source>
</evidence>
<gene>
    <name evidence="4" type="ORF">A3D01_05350</name>
</gene>
<dbReference type="STRING" id="1802505.A3D01_05350"/>
<keyword evidence="1" id="KW-0808">Transferase</keyword>
<dbReference type="PANTHER" id="PTHR46401:SF2">
    <property type="entry name" value="GLYCOSYLTRANSFERASE WBBK-RELATED"/>
    <property type="match status" value="1"/>
</dbReference>
<comment type="caution">
    <text evidence="4">The sequence shown here is derived from an EMBL/GenBank/DDBJ whole genome shotgun (WGS) entry which is preliminary data.</text>
</comment>
<dbReference type="AlphaFoldDB" id="A0A1F7Z111"/>
<dbReference type="Gene3D" id="3.40.50.2000">
    <property type="entry name" value="Glycogen Phosphorylase B"/>
    <property type="match status" value="2"/>
</dbReference>
<feature type="domain" description="Glycosyl transferase family 1" evidence="2">
    <location>
        <begin position="195"/>
        <end position="343"/>
    </location>
</feature>
<dbReference type="Proteomes" id="UP000177169">
    <property type="component" value="Unassembled WGS sequence"/>
</dbReference>
<dbReference type="CDD" id="cd03809">
    <property type="entry name" value="GT4_MtfB-like"/>
    <property type="match status" value="1"/>
</dbReference>
<dbReference type="InterPro" id="IPR028098">
    <property type="entry name" value="Glyco_trans_4-like_N"/>
</dbReference>
<dbReference type="Pfam" id="PF13439">
    <property type="entry name" value="Glyco_transf_4"/>
    <property type="match status" value="1"/>
</dbReference>
<dbReference type="Pfam" id="PF00534">
    <property type="entry name" value="Glycos_transf_1"/>
    <property type="match status" value="1"/>
</dbReference>
<organism evidence="4 5">
    <name type="scientific">Candidatus Woesebacteria bacterium RIFCSPHIGHO2_02_FULL_39_13</name>
    <dbReference type="NCBI Taxonomy" id="1802505"/>
    <lineage>
        <taxon>Bacteria</taxon>
        <taxon>Candidatus Woeseibacteriota</taxon>
    </lineage>
</organism>
<protein>
    <recommendedName>
        <fullName evidence="6">Glycosyl transferase family 1 domain-containing protein</fullName>
    </recommendedName>
</protein>
<dbReference type="InterPro" id="IPR001296">
    <property type="entry name" value="Glyco_trans_1"/>
</dbReference>
<feature type="domain" description="Glycosyltransferase subfamily 4-like N-terminal" evidence="3">
    <location>
        <begin position="15"/>
        <end position="175"/>
    </location>
</feature>
<accession>A0A1F7Z111</accession>
<dbReference type="EMBL" id="MGGR01000029">
    <property type="protein sequence ID" value="OGM32648.1"/>
    <property type="molecule type" value="Genomic_DNA"/>
</dbReference>
<evidence type="ECO:0008006" key="6">
    <source>
        <dbReference type="Google" id="ProtNLM"/>
    </source>
</evidence>
<reference evidence="4 5" key="1">
    <citation type="journal article" date="2016" name="Nat. Commun.">
        <title>Thousands of microbial genomes shed light on interconnected biogeochemical processes in an aquifer system.</title>
        <authorList>
            <person name="Anantharaman K."/>
            <person name="Brown C.T."/>
            <person name="Hug L.A."/>
            <person name="Sharon I."/>
            <person name="Castelle C.J."/>
            <person name="Probst A.J."/>
            <person name="Thomas B.C."/>
            <person name="Singh A."/>
            <person name="Wilkins M.J."/>
            <person name="Karaoz U."/>
            <person name="Brodie E.L."/>
            <person name="Williams K.H."/>
            <person name="Hubbard S.S."/>
            <person name="Banfield J.F."/>
        </authorList>
    </citation>
    <scope>NUCLEOTIDE SEQUENCE [LARGE SCALE GENOMIC DNA]</scope>
</reference>
<name>A0A1F7Z111_9BACT</name>
<dbReference type="PANTHER" id="PTHR46401">
    <property type="entry name" value="GLYCOSYLTRANSFERASE WBBK-RELATED"/>
    <property type="match status" value="1"/>
</dbReference>
<evidence type="ECO:0000256" key="1">
    <source>
        <dbReference type="ARBA" id="ARBA00022679"/>
    </source>
</evidence>
<dbReference type="GO" id="GO:0009103">
    <property type="term" value="P:lipopolysaccharide biosynthetic process"/>
    <property type="evidence" value="ECO:0007669"/>
    <property type="project" value="TreeGrafter"/>
</dbReference>